<accession>A0A936NBY2</accession>
<sequence length="149" mass="15996">MSEHKKTSPLDPAAVLGEHDDRVFGIIDNPDVDVPELMSKLADLDVDPELVHVYQGQKGLEQLSPGFDGADGGVGVGGGGGVLRGIKRAIQSLGEEGRYVERIQEELKAGHGLVTVSVGENNRSRVIAAMKEQGAHHMYRYGKLTIIDL</sequence>
<evidence type="ECO:0000313" key="1">
    <source>
        <dbReference type="EMBL" id="MBK9296618.1"/>
    </source>
</evidence>
<dbReference type="AlphaFoldDB" id="A0A936NBY2"/>
<comment type="caution">
    <text evidence="1">The sequence shown here is derived from an EMBL/GenBank/DDBJ whole genome shotgun (WGS) entry which is preliminary data.</text>
</comment>
<name>A0A936NBY2_9ACTN</name>
<protein>
    <submittedName>
        <fullName evidence="1">Uncharacterized protein</fullName>
    </submittedName>
</protein>
<organism evidence="1 2">
    <name type="scientific">Candidatus Neomicrothrix subdominans</name>
    <dbReference type="NCBI Taxonomy" id="2954438"/>
    <lineage>
        <taxon>Bacteria</taxon>
        <taxon>Bacillati</taxon>
        <taxon>Actinomycetota</taxon>
        <taxon>Acidimicrobiia</taxon>
        <taxon>Acidimicrobiales</taxon>
        <taxon>Microthrixaceae</taxon>
        <taxon>Candidatus Neomicrothrix</taxon>
    </lineage>
</organism>
<gene>
    <name evidence="1" type="ORF">IPN02_07180</name>
</gene>
<proteinExistence type="predicted"/>
<evidence type="ECO:0000313" key="2">
    <source>
        <dbReference type="Proteomes" id="UP000727993"/>
    </source>
</evidence>
<dbReference type="EMBL" id="JADJZA010000003">
    <property type="protein sequence ID" value="MBK9296618.1"/>
    <property type="molecule type" value="Genomic_DNA"/>
</dbReference>
<dbReference type="Proteomes" id="UP000727993">
    <property type="component" value="Unassembled WGS sequence"/>
</dbReference>
<reference evidence="1 2" key="1">
    <citation type="submission" date="2020-10" db="EMBL/GenBank/DDBJ databases">
        <title>Connecting structure to function with the recovery of over 1000 high-quality activated sludge metagenome-assembled genomes encoding full-length rRNA genes using long-read sequencing.</title>
        <authorList>
            <person name="Singleton C.M."/>
            <person name="Petriglieri F."/>
            <person name="Kristensen J.M."/>
            <person name="Kirkegaard R.H."/>
            <person name="Michaelsen T.Y."/>
            <person name="Andersen M.H."/>
            <person name="Karst S.M."/>
            <person name="Dueholm M.S."/>
            <person name="Nielsen P.H."/>
            <person name="Albertsen M."/>
        </authorList>
    </citation>
    <scope>NUCLEOTIDE SEQUENCE [LARGE SCALE GENOMIC DNA]</scope>
    <source>
        <strain evidence="1">Lyne_18-Q3-R50-59_MAXAC.006</strain>
    </source>
</reference>